<organism evidence="2 3">
    <name type="scientific">Halorussus caseinilyticus</name>
    <dbReference type="NCBI Taxonomy" id="3034025"/>
    <lineage>
        <taxon>Archaea</taxon>
        <taxon>Methanobacteriati</taxon>
        <taxon>Methanobacteriota</taxon>
        <taxon>Stenosarchaea group</taxon>
        <taxon>Halobacteria</taxon>
        <taxon>Halobacteriales</taxon>
        <taxon>Haladaptataceae</taxon>
        <taxon>Halorussus</taxon>
    </lineage>
</organism>
<dbReference type="Pfam" id="PF03551">
    <property type="entry name" value="PadR"/>
    <property type="match status" value="1"/>
</dbReference>
<dbReference type="InterPro" id="IPR036390">
    <property type="entry name" value="WH_DNA-bd_sf"/>
</dbReference>
<dbReference type="RefSeq" id="WP_382208781.1">
    <property type="nucleotide sequence ID" value="NZ_JBHSZH010000003.1"/>
</dbReference>
<accession>A0ABD5WMI0</accession>
<evidence type="ECO:0000313" key="2">
    <source>
        <dbReference type="EMBL" id="MFC7079274.1"/>
    </source>
</evidence>
<dbReference type="EMBL" id="JBHSZH010000003">
    <property type="protein sequence ID" value="MFC7079274.1"/>
    <property type="molecule type" value="Genomic_DNA"/>
</dbReference>
<protein>
    <submittedName>
        <fullName evidence="2">PadR family transcriptional regulator</fullName>
    </submittedName>
</protein>
<proteinExistence type="predicted"/>
<dbReference type="AlphaFoldDB" id="A0ABD5WMI0"/>
<dbReference type="InterPro" id="IPR036388">
    <property type="entry name" value="WH-like_DNA-bd_sf"/>
</dbReference>
<dbReference type="SUPFAM" id="SSF46785">
    <property type="entry name" value="Winged helix' DNA-binding domain"/>
    <property type="match status" value="1"/>
</dbReference>
<keyword evidence="3" id="KW-1185">Reference proteome</keyword>
<dbReference type="Gene3D" id="1.10.10.10">
    <property type="entry name" value="Winged helix-like DNA-binding domain superfamily/Winged helix DNA-binding domain"/>
    <property type="match status" value="1"/>
</dbReference>
<gene>
    <name evidence="2" type="ORF">ACFQJ6_03050</name>
</gene>
<dbReference type="Proteomes" id="UP001596407">
    <property type="component" value="Unassembled WGS sequence"/>
</dbReference>
<name>A0ABD5WMI0_9EURY</name>
<dbReference type="InterPro" id="IPR011991">
    <property type="entry name" value="ArsR-like_HTH"/>
</dbReference>
<sequence length="84" mass="9402">MGTSSRVVNRRDENGNPTSACRSTCYGYQLHKDVGVSTPTIYRHLNDLEDAGMVKSTPIEDDSRDKTEYHITDEGQQLLELLGD</sequence>
<dbReference type="CDD" id="cd00090">
    <property type="entry name" value="HTH_ARSR"/>
    <property type="match status" value="1"/>
</dbReference>
<evidence type="ECO:0000259" key="1">
    <source>
        <dbReference type="Pfam" id="PF03551"/>
    </source>
</evidence>
<evidence type="ECO:0000313" key="3">
    <source>
        <dbReference type="Proteomes" id="UP001596407"/>
    </source>
</evidence>
<dbReference type="InterPro" id="IPR005149">
    <property type="entry name" value="Tscrpt_reg_PadR_N"/>
</dbReference>
<comment type="caution">
    <text evidence="2">The sequence shown here is derived from an EMBL/GenBank/DDBJ whole genome shotgun (WGS) entry which is preliminary data.</text>
</comment>
<feature type="domain" description="Transcription regulator PadR N-terminal" evidence="1">
    <location>
        <begin position="26"/>
        <end position="80"/>
    </location>
</feature>
<reference evidence="2 3" key="1">
    <citation type="journal article" date="2019" name="Int. J. Syst. Evol. Microbiol.">
        <title>The Global Catalogue of Microorganisms (GCM) 10K type strain sequencing project: providing services to taxonomists for standard genome sequencing and annotation.</title>
        <authorList>
            <consortium name="The Broad Institute Genomics Platform"/>
            <consortium name="The Broad Institute Genome Sequencing Center for Infectious Disease"/>
            <person name="Wu L."/>
            <person name="Ma J."/>
        </authorList>
    </citation>
    <scope>NUCLEOTIDE SEQUENCE [LARGE SCALE GENOMIC DNA]</scope>
    <source>
        <strain evidence="2 3">DT72</strain>
    </source>
</reference>